<dbReference type="EMBL" id="JAINUY010000007">
    <property type="protein sequence ID" value="MBZ4036991.1"/>
    <property type="molecule type" value="Genomic_DNA"/>
</dbReference>
<dbReference type="PANTHER" id="PTHR12558">
    <property type="entry name" value="CELL DIVISION CYCLE 16,23,27"/>
    <property type="match status" value="1"/>
</dbReference>
<dbReference type="Proteomes" id="UP001139366">
    <property type="component" value="Unassembled WGS sequence"/>
</dbReference>
<dbReference type="SUPFAM" id="SSF48452">
    <property type="entry name" value="TPR-like"/>
    <property type="match status" value="1"/>
</dbReference>
<evidence type="ECO:0000256" key="2">
    <source>
        <dbReference type="SAM" id="SignalP"/>
    </source>
</evidence>
<sequence>MKKNILTFILLFFSFVILAQDKVTNELKKLSDTQQFDKIISQYTSDYKDYSAKSLYYIGLAYYMKEDDANCLKFMDLSINKDSKDPEPAYTKASTLNYMGNYKEAITSFQNAISLNPNHSGSYSGLADSYYQIKEYNLSIENYKKATQQKECSDRPYLMLAQIYYEQKENDKALEAYYAAKSKISKESDSYTNVLFNIGLLESLKENYEKAEPVFIELIQLNPTDYHSYAKLIQIYYHRKEYEKAKPYKDKLYEAYAKGELKDNLKDMFCYDQFKWNGYNVQAFERYENKNKGNIYNKHIFYVVDNSDQIILRVQTEFSPISVELGGTKYILCANKGNTHYNSGIGFNDDFNYSDLKTAAIKLFEKYSK</sequence>
<feature type="repeat" description="TPR" evidence="1">
    <location>
        <begin position="192"/>
        <end position="225"/>
    </location>
</feature>
<feature type="chain" id="PRO_5040938227" evidence="2">
    <location>
        <begin position="20"/>
        <end position="369"/>
    </location>
</feature>
<dbReference type="InterPro" id="IPR011990">
    <property type="entry name" value="TPR-like_helical_dom_sf"/>
</dbReference>
<feature type="signal peptide" evidence="2">
    <location>
        <begin position="1"/>
        <end position="19"/>
    </location>
</feature>
<keyword evidence="2" id="KW-0732">Signal</keyword>
<dbReference type="Pfam" id="PF13181">
    <property type="entry name" value="TPR_8"/>
    <property type="match status" value="3"/>
</dbReference>
<evidence type="ECO:0000256" key="1">
    <source>
        <dbReference type="PROSITE-ProRule" id="PRU00339"/>
    </source>
</evidence>
<comment type="caution">
    <text evidence="3">The sequence shown here is derived from an EMBL/GenBank/DDBJ whole genome shotgun (WGS) entry which is preliminary data.</text>
</comment>
<gene>
    <name evidence="3" type="ORF">K6T82_19650</name>
</gene>
<accession>A0A9X1HDS1</accession>
<dbReference type="PANTHER" id="PTHR12558:SF13">
    <property type="entry name" value="CELL DIVISION CYCLE PROTEIN 27 HOMOLOG"/>
    <property type="match status" value="1"/>
</dbReference>
<dbReference type="InterPro" id="IPR019734">
    <property type="entry name" value="TPR_rpt"/>
</dbReference>
<evidence type="ECO:0000313" key="4">
    <source>
        <dbReference type="Proteomes" id="UP001139366"/>
    </source>
</evidence>
<reference evidence="3 4" key="1">
    <citation type="journal article" date="2023" name="Antonie Van Leeuwenhoek">
        <title>Flavobacterium potami sp. nov., a multi-metal resistance genes harbouring bacterium isolated from shallow river silt.</title>
        <authorList>
            <person name="Li S."/>
            <person name="Mao S."/>
            <person name="Mu W."/>
            <person name="Guo B."/>
            <person name="Li C."/>
            <person name="Zhu Q."/>
            <person name="Hou X."/>
            <person name="Zhao Y."/>
            <person name="Wei S."/>
            <person name="Liu H."/>
            <person name="Liu A."/>
        </authorList>
    </citation>
    <scope>NUCLEOTIDE SEQUENCE [LARGE SCALE GENOMIC DNA]</scope>
    <source>
        <strain evidence="3 4">17A</strain>
    </source>
</reference>
<dbReference type="RefSeq" id="WP_223709797.1">
    <property type="nucleotide sequence ID" value="NZ_JAINUY010000007.1"/>
</dbReference>
<evidence type="ECO:0000313" key="3">
    <source>
        <dbReference type="EMBL" id="MBZ4036991.1"/>
    </source>
</evidence>
<protein>
    <submittedName>
        <fullName evidence="3">Tetratricopeptide repeat protein</fullName>
    </submittedName>
</protein>
<dbReference type="SMART" id="SM00028">
    <property type="entry name" value="TPR"/>
    <property type="match status" value="5"/>
</dbReference>
<dbReference type="Gene3D" id="1.25.40.10">
    <property type="entry name" value="Tetratricopeptide repeat domain"/>
    <property type="match status" value="1"/>
</dbReference>
<dbReference type="AlphaFoldDB" id="A0A9X1HDS1"/>
<proteinExistence type="predicted"/>
<name>A0A9X1HDS1_9FLAO</name>
<feature type="repeat" description="TPR" evidence="1">
    <location>
        <begin position="86"/>
        <end position="119"/>
    </location>
</feature>
<keyword evidence="1" id="KW-0802">TPR repeat</keyword>
<keyword evidence="4" id="KW-1185">Reference proteome</keyword>
<dbReference type="PROSITE" id="PS50005">
    <property type="entry name" value="TPR"/>
    <property type="match status" value="2"/>
</dbReference>
<organism evidence="3 4">
    <name type="scientific">Flavobacterium potami</name>
    <dbReference type="NCBI Taxonomy" id="2872310"/>
    <lineage>
        <taxon>Bacteria</taxon>
        <taxon>Pseudomonadati</taxon>
        <taxon>Bacteroidota</taxon>
        <taxon>Flavobacteriia</taxon>
        <taxon>Flavobacteriales</taxon>
        <taxon>Flavobacteriaceae</taxon>
        <taxon>Flavobacterium</taxon>
    </lineage>
</organism>